<evidence type="ECO:0000256" key="1">
    <source>
        <dbReference type="SAM" id="SignalP"/>
    </source>
</evidence>
<sequence>MRLVLSAVLATGLAAGTAAAAQARPPLSEHAQINQGLTVIAIANMIRRNCDRIEPRFLRAYGFMRDLKQAANEAGYSDDEIEAFVTDKAEKTRVEDAARAWLVARGVTLKDGASYCPVGLTEIDRNSQIGVLLKAR</sequence>
<accession>A0A4R2Q370</accession>
<dbReference type="EMBL" id="SLXP01000002">
    <property type="protein sequence ID" value="TCP42990.1"/>
    <property type="molecule type" value="Genomic_DNA"/>
</dbReference>
<evidence type="ECO:0000313" key="2">
    <source>
        <dbReference type="EMBL" id="TCP42990.1"/>
    </source>
</evidence>
<dbReference type="InterPro" id="IPR020349">
    <property type="entry name" value="Uncharacterised_14.7kDa"/>
</dbReference>
<dbReference type="Pfam" id="PF17267">
    <property type="entry name" value="DUF5333"/>
    <property type="match status" value="1"/>
</dbReference>
<comment type="caution">
    <text evidence="2">The sequence shown here is derived from an EMBL/GenBank/DDBJ whole genome shotgun (WGS) entry which is preliminary data.</text>
</comment>
<reference evidence="2 3" key="1">
    <citation type="submission" date="2019-03" db="EMBL/GenBank/DDBJ databases">
        <title>Genomic Encyclopedia of Type Strains, Phase IV (KMG-IV): sequencing the most valuable type-strain genomes for metagenomic binning, comparative biology and taxonomic classification.</title>
        <authorList>
            <person name="Goeker M."/>
        </authorList>
    </citation>
    <scope>NUCLEOTIDE SEQUENCE [LARGE SCALE GENOMIC DNA]</scope>
    <source>
        <strain evidence="2 3">DSM 18063</strain>
    </source>
</reference>
<keyword evidence="1" id="KW-0732">Signal</keyword>
<proteinExistence type="predicted"/>
<name>A0A4R2Q370_9RHOB</name>
<feature type="chain" id="PRO_5020279020" evidence="1">
    <location>
        <begin position="21"/>
        <end position="136"/>
    </location>
</feature>
<dbReference type="Proteomes" id="UP000294835">
    <property type="component" value="Unassembled WGS sequence"/>
</dbReference>
<dbReference type="RefSeq" id="WP_132460856.1">
    <property type="nucleotide sequence ID" value="NZ_SLXP01000002.1"/>
</dbReference>
<dbReference type="OrthoDB" id="7658992at2"/>
<keyword evidence="3" id="KW-1185">Reference proteome</keyword>
<gene>
    <name evidence="2" type="ORF">EV662_102182</name>
</gene>
<evidence type="ECO:0000313" key="3">
    <source>
        <dbReference type="Proteomes" id="UP000294835"/>
    </source>
</evidence>
<protein>
    <submittedName>
        <fullName evidence="2">Uncharacterized protein</fullName>
    </submittedName>
</protein>
<organism evidence="2 3">
    <name type="scientific">Rhodovulum marinum</name>
    <dbReference type="NCBI Taxonomy" id="320662"/>
    <lineage>
        <taxon>Bacteria</taxon>
        <taxon>Pseudomonadati</taxon>
        <taxon>Pseudomonadota</taxon>
        <taxon>Alphaproteobacteria</taxon>
        <taxon>Rhodobacterales</taxon>
        <taxon>Paracoccaceae</taxon>
        <taxon>Rhodovulum</taxon>
    </lineage>
</organism>
<dbReference type="AlphaFoldDB" id="A0A4R2Q370"/>
<feature type="signal peptide" evidence="1">
    <location>
        <begin position="1"/>
        <end position="20"/>
    </location>
</feature>